<dbReference type="SMART" id="SM00342">
    <property type="entry name" value="HTH_ARAC"/>
    <property type="match status" value="1"/>
</dbReference>
<dbReference type="PANTHER" id="PTHR43130:SF3">
    <property type="entry name" value="HTH-TYPE TRANSCRIPTIONAL REGULATOR RV1931C"/>
    <property type="match status" value="1"/>
</dbReference>
<dbReference type="CDD" id="cd03137">
    <property type="entry name" value="GATase1_AraC_1"/>
    <property type="match status" value="1"/>
</dbReference>
<dbReference type="InterPro" id="IPR002818">
    <property type="entry name" value="DJ-1/PfpI"/>
</dbReference>
<evidence type="ECO:0000256" key="3">
    <source>
        <dbReference type="ARBA" id="ARBA00023163"/>
    </source>
</evidence>
<dbReference type="SUPFAM" id="SSF46689">
    <property type="entry name" value="Homeodomain-like"/>
    <property type="match status" value="2"/>
</dbReference>
<dbReference type="InterPro" id="IPR029062">
    <property type="entry name" value="Class_I_gatase-like"/>
</dbReference>
<proteinExistence type="predicted"/>
<evidence type="ECO:0000313" key="6">
    <source>
        <dbReference type="Proteomes" id="UP000800981"/>
    </source>
</evidence>
<dbReference type="Gene3D" id="3.40.50.880">
    <property type="match status" value="1"/>
</dbReference>
<dbReference type="InterPro" id="IPR018062">
    <property type="entry name" value="HTH_AraC-typ_CS"/>
</dbReference>
<keyword evidence="6" id="KW-1185">Reference proteome</keyword>
<dbReference type="Pfam" id="PF01965">
    <property type="entry name" value="DJ-1_PfpI"/>
    <property type="match status" value="1"/>
</dbReference>
<reference evidence="5 6" key="1">
    <citation type="submission" date="2020-03" db="EMBL/GenBank/DDBJ databases">
        <title>Two novel Motilibacter sp.</title>
        <authorList>
            <person name="Liu S."/>
        </authorList>
    </citation>
    <scope>NUCLEOTIDE SEQUENCE [LARGE SCALE GENOMIC DNA]</scope>
    <source>
        <strain evidence="5 6">E257</strain>
    </source>
</reference>
<evidence type="ECO:0000313" key="5">
    <source>
        <dbReference type="EMBL" id="NHC12473.1"/>
    </source>
</evidence>
<dbReference type="InterPro" id="IPR052158">
    <property type="entry name" value="INH-QAR"/>
</dbReference>
<dbReference type="Proteomes" id="UP000800981">
    <property type="component" value="Unassembled WGS sequence"/>
</dbReference>
<evidence type="ECO:0000256" key="2">
    <source>
        <dbReference type="ARBA" id="ARBA00023125"/>
    </source>
</evidence>
<dbReference type="PROSITE" id="PS00041">
    <property type="entry name" value="HTH_ARAC_FAMILY_1"/>
    <property type="match status" value="1"/>
</dbReference>
<dbReference type="PROSITE" id="PS01124">
    <property type="entry name" value="HTH_ARAC_FAMILY_2"/>
    <property type="match status" value="1"/>
</dbReference>
<dbReference type="SUPFAM" id="SSF52317">
    <property type="entry name" value="Class I glutamine amidotransferase-like"/>
    <property type="match status" value="1"/>
</dbReference>
<accession>A0ABX0GPU5</accession>
<organism evidence="5 6">
    <name type="scientific">Motilibacter deserti</name>
    <dbReference type="NCBI Taxonomy" id="2714956"/>
    <lineage>
        <taxon>Bacteria</taxon>
        <taxon>Bacillati</taxon>
        <taxon>Actinomycetota</taxon>
        <taxon>Actinomycetes</taxon>
        <taxon>Motilibacterales</taxon>
        <taxon>Motilibacteraceae</taxon>
        <taxon>Motilibacter</taxon>
    </lineage>
</organism>
<dbReference type="Gene3D" id="1.10.10.60">
    <property type="entry name" value="Homeodomain-like"/>
    <property type="match status" value="1"/>
</dbReference>
<keyword evidence="3" id="KW-0804">Transcription</keyword>
<dbReference type="InterPro" id="IPR018060">
    <property type="entry name" value="HTH_AraC"/>
</dbReference>
<dbReference type="EMBL" id="JAANNP010000001">
    <property type="protein sequence ID" value="NHC12473.1"/>
    <property type="molecule type" value="Genomic_DNA"/>
</dbReference>
<dbReference type="PANTHER" id="PTHR43130">
    <property type="entry name" value="ARAC-FAMILY TRANSCRIPTIONAL REGULATOR"/>
    <property type="match status" value="1"/>
</dbReference>
<evidence type="ECO:0000259" key="4">
    <source>
        <dbReference type="PROSITE" id="PS01124"/>
    </source>
</evidence>
<protein>
    <submittedName>
        <fullName evidence="5">Helix-turn-helix domain-containing protein</fullName>
    </submittedName>
</protein>
<keyword evidence="1" id="KW-0805">Transcription regulation</keyword>
<dbReference type="Pfam" id="PF12833">
    <property type="entry name" value="HTH_18"/>
    <property type="match status" value="1"/>
</dbReference>
<gene>
    <name evidence="5" type="ORF">G9H71_01575</name>
</gene>
<keyword evidence="2" id="KW-0238">DNA-binding</keyword>
<dbReference type="InterPro" id="IPR009057">
    <property type="entry name" value="Homeodomain-like_sf"/>
</dbReference>
<sequence>MLRNVVAIALPGVAPFELGVLCEVFGLDRTDQGVPGFDFDVVALEPGLVATPMGFSLDVRHGLERARKADLVAVPASPRHAPAPEPVLELLRETVARGARVLSVCSGAFVLGQAGLLDGRRCATHWRYADELRAQQPAARVDADVLYVEDRGVVTSAGTAAGIDACLHLVRTEFGARVAATIARRMVVPPHRDGGQSQYIETPIAATPADTLGDLLAWASANLDADLSVQELASRAHMSERTFARRFRAEVGTTPLQWVTAQRVALAQQLLEEGEDPVEAIAVRCGFGTAAPLRHHFLRLRGTTPLAYRRQFRATA</sequence>
<dbReference type="RefSeq" id="WP_166276798.1">
    <property type="nucleotide sequence ID" value="NZ_JAANNP010000001.1"/>
</dbReference>
<evidence type="ECO:0000256" key="1">
    <source>
        <dbReference type="ARBA" id="ARBA00023015"/>
    </source>
</evidence>
<comment type="caution">
    <text evidence="5">The sequence shown here is derived from an EMBL/GenBank/DDBJ whole genome shotgun (WGS) entry which is preliminary data.</text>
</comment>
<name>A0ABX0GPU5_9ACTN</name>
<feature type="domain" description="HTH araC/xylS-type" evidence="4">
    <location>
        <begin position="213"/>
        <end position="311"/>
    </location>
</feature>